<dbReference type="GO" id="GO:0005634">
    <property type="term" value="C:nucleus"/>
    <property type="evidence" value="ECO:0007669"/>
    <property type="project" value="UniProtKB-SubCell"/>
</dbReference>
<evidence type="ECO:0000256" key="6">
    <source>
        <dbReference type="SAM" id="MobiDB-lite"/>
    </source>
</evidence>
<dbReference type="Pfam" id="PF00249">
    <property type="entry name" value="Myb_DNA-binding"/>
    <property type="match status" value="1"/>
</dbReference>
<dbReference type="PANTHER" id="PTHR12802">
    <property type="entry name" value="SWI/SNF COMPLEX-RELATED"/>
    <property type="match status" value="1"/>
</dbReference>
<dbReference type="InterPro" id="IPR017930">
    <property type="entry name" value="Myb_dom"/>
</dbReference>
<dbReference type="Gene3D" id="1.10.10.60">
    <property type="entry name" value="Homeodomain-like"/>
    <property type="match status" value="1"/>
</dbReference>
<dbReference type="GO" id="GO:0010468">
    <property type="term" value="P:regulation of gene expression"/>
    <property type="evidence" value="ECO:0007669"/>
    <property type="project" value="UniProtKB-ARBA"/>
</dbReference>
<dbReference type="PROSITE" id="PS51294">
    <property type="entry name" value="HTH_MYB"/>
    <property type="match status" value="1"/>
</dbReference>
<evidence type="ECO:0000256" key="5">
    <source>
        <dbReference type="ARBA" id="ARBA00023242"/>
    </source>
</evidence>
<dbReference type="FunFam" id="1.10.10.60:FF:000023">
    <property type="entry name" value="protein REVEILLE 6 isoform X1"/>
    <property type="match status" value="1"/>
</dbReference>
<keyword evidence="2" id="KW-0805">Transcription regulation</keyword>
<organism evidence="10">
    <name type="scientific">Rhodosorus marinus</name>
    <dbReference type="NCBI Taxonomy" id="101924"/>
    <lineage>
        <taxon>Eukaryota</taxon>
        <taxon>Rhodophyta</taxon>
        <taxon>Stylonematophyceae</taxon>
        <taxon>Stylonematales</taxon>
        <taxon>Stylonemataceae</taxon>
        <taxon>Rhodosorus</taxon>
    </lineage>
</organism>
<feature type="domain" description="Myb-like" evidence="7">
    <location>
        <begin position="36"/>
        <end position="82"/>
    </location>
</feature>
<evidence type="ECO:0000259" key="8">
    <source>
        <dbReference type="PROSITE" id="PS51293"/>
    </source>
</evidence>
<dbReference type="InterPro" id="IPR009057">
    <property type="entry name" value="Homeodomain-like_sf"/>
</dbReference>
<gene>
    <name evidence="10" type="ORF">RMAR0315_LOCUS7861</name>
</gene>
<dbReference type="PROSITE" id="PS50090">
    <property type="entry name" value="MYB_LIKE"/>
    <property type="match status" value="1"/>
</dbReference>
<protein>
    <recommendedName>
        <fullName evidence="11">HTH myb-type domain-containing protein</fullName>
    </recommendedName>
</protein>
<accession>A0A7S0G3T7</accession>
<dbReference type="InterPro" id="IPR001005">
    <property type="entry name" value="SANT/Myb"/>
</dbReference>
<dbReference type="NCBIfam" id="TIGR01557">
    <property type="entry name" value="myb_SHAQKYF"/>
    <property type="match status" value="1"/>
</dbReference>
<keyword evidence="4" id="KW-0804">Transcription</keyword>
<dbReference type="AlphaFoldDB" id="A0A7S0G3T7"/>
<evidence type="ECO:0000256" key="1">
    <source>
        <dbReference type="ARBA" id="ARBA00004123"/>
    </source>
</evidence>
<reference evidence="10" key="1">
    <citation type="submission" date="2021-01" db="EMBL/GenBank/DDBJ databases">
        <authorList>
            <person name="Corre E."/>
            <person name="Pelletier E."/>
            <person name="Niang G."/>
            <person name="Scheremetjew M."/>
            <person name="Finn R."/>
            <person name="Kale V."/>
            <person name="Holt S."/>
            <person name="Cochrane G."/>
            <person name="Meng A."/>
            <person name="Brown T."/>
            <person name="Cohen L."/>
        </authorList>
    </citation>
    <scope>NUCLEOTIDE SEQUENCE</scope>
    <source>
        <strain evidence="10">UTEX LB 2760</strain>
    </source>
</reference>
<dbReference type="SUPFAM" id="SSF46689">
    <property type="entry name" value="Homeodomain-like"/>
    <property type="match status" value="1"/>
</dbReference>
<dbReference type="GO" id="GO:0003677">
    <property type="term" value="F:DNA binding"/>
    <property type="evidence" value="ECO:0007669"/>
    <property type="project" value="UniProtKB-KW"/>
</dbReference>
<feature type="region of interest" description="Disordered" evidence="6">
    <location>
        <begin position="157"/>
        <end position="177"/>
    </location>
</feature>
<evidence type="ECO:0000256" key="3">
    <source>
        <dbReference type="ARBA" id="ARBA00023125"/>
    </source>
</evidence>
<sequence length="177" mass="20202">MEEVASSVSSGSEGLRSVPQAAEISRKRKKYVLTKRREYWTEEEHSRFVKALAMHGREWKLIEQKVGTKTAVQIRSHAQKYFLRMERMKKSGTPTIRSAVQVLSKSTPAKLSMQLDSVEEDIAQTLLSMRNSVHVVPQILQSVADAEVPVMNHSGQDLAMEPSHMDRYCEPRPPNYY</sequence>
<evidence type="ECO:0000313" key="10">
    <source>
        <dbReference type="EMBL" id="CAD8397871.1"/>
    </source>
</evidence>
<evidence type="ECO:0000256" key="2">
    <source>
        <dbReference type="ARBA" id="ARBA00023015"/>
    </source>
</evidence>
<dbReference type="InterPro" id="IPR017884">
    <property type="entry name" value="SANT_dom"/>
</dbReference>
<dbReference type="PANTHER" id="PTHR12802:SF155">
    <property type="entry name" value="DEUBIQUITINASE MYSM1"/>
    <property type="match status" value="1"/>
</dbReference>
<comment type="subcellular location">
    <subcellularLocation>
        <location evidence="1">Nucleus</location>
    </subcellularLocation>
</comment>
<dbReference type="EMBL" id="HBEK01014459">
    <property type="protein sequence ID" value="CAD8397871.1"/>
    <property type="molecule type" value="Transcribed_RNA"/>
</dbReference>
<keyword evidence="3" id="KW-0238">DNA-binding</keyword>
<feature type="domain" description="SANT" evidence="8">
    <location>
        <begin position="40"/>
        <end position="86"/>
    </location>
</feature>
<dbReference type="PROSITE" id="PS51293">
    <property type="entry name" value="SANT"/>
    <property type="match status" value="1"/>
</dbReference>
<evidence type="ECO:0000259" key="7">
    <source>
        <dbReference type="PROSITE" id="PS50090"/>
    </source>
</evidence>
<name>A0A7S0G3T7_9RHOD</name>
<dbReference type="InterPro" id="IPR006447">
    <property type="entry name" value="Myb_dom_plants"/>
</dbReference>
<dbReference type="CDD" id="cd00167">
    <property type="entry name" value="SANT"/>
    <property type="match status" value="1"/>
</dbReference>
<evidence type="ECO:0008006" key="11">
    <source>
        <dbReference type="Google" id="ProtNLM"/>
    </source>
</evidence>
<proteinExistence type="predicted"/>
<dbReference type="SMART" id="SM00717">
    <property type="entry name" value="SANT"/>
    <property type="match status" value="1"/>
</dbReference>
<evidence type="ECO:0000259" key="9">
    <source>
        <dbReference type="PROSITE" id="PS51294"/>
    </source>
</evidence>
<feature type="domain" description="HTH myb-type" evidence="9">
    <location>
        <begin position="34"/>
        <end position="86"/>
    </location>
</feature>
<keyword evidence="5" id="KW-0539">Nucleus</keyword>
<evidence type="ECO:0000256" key="4">
    <source>
        <dbReference type="ARBA" id="ARBA00023163"/>
    </source>
</evidence>